<gene>
    <name evidence="2" type="ORF">GALL_441740</name>
</gene>
<organism evidence="2">
    <name type="scientific">mine drainage metagenome</name>
    <dbReference type="NCBI Taxonomy" id="410659"/>
    <lineage>
        <taxon>unclassified sequences</taxon>
        <taxon>metagenomes</taxon>
        <taxon>ecological metagenomes</taxon>
    </lineage>
</organism>
<reference evidence="2" key="1">
    <citation type="submission" date="2016-10" db="EMBL/GenBank/DDBJ databases">
        <title>Sequence of Gallionella enrichment culture.</title>
        <authorList>
            <person name="Poehlein A."/>
            <person name="Muehling M."/>
            <person name="Daniel R."/>
        </authorList>
    </citation>
    <scope>NUCLEOTIDE SEQUENCE</scope>
</reference>
<comment type="caution">
    <text evidence="2">The sequence shown here is derived from an EMBL/GenBank/DDBJ whole genome shotgun (WGS) entry which is preliminary data.</text>
</comment>
<dbReference type="SUPFAM" id="SSF140566">
    <property type="entry name" value="FlgN-like"/>
    <property type="match status" value="1"/>
</dbReference>
<proteinExistence type="predicted"/>
<dbReference type="Gene3D" id="1.20.58.300">
    <property type="entry name" value="FlgN-like"/>
    <property type="match status" value="1"/>
</dbReference>
<dbReference type="AlphaFoldDB" id="A0A1J5Q9L5"/>
<dbReference type="InterPro" id="IPR036679">
    <property type="entry name" value="FlgN-like_sf"/>
</dbReference>
<dbReference type="InterPro" id="IPR007809">
    <property type="entry name" value="FlgN-like"/>
</dbReference>
<sequence>MSDALTDLLAQQRACLETFRAILESEHQSLLRADVGDLQAVAERKAELFAQIEELESRRVAVFAQNAAADHRPDWSAVRALAEQVAQANQRNGAMIMALLGSTDGALQILRGVAGTGNFYGPQGRPAMGGGTSRPLANA</sequence>
<evidence type="ECO:0000256" key="1">
    <source>
        <dbReference type="ARBA" id="ARBA00022795"/>
    </source>
</evidence>
<protein>
    <submittedName>
        <fullName evidence="2">FlgN protein</fullName>
    </submittedName>
</protein>
<accession>A0A1J5Q9L5</accession>
<keyword evidence="1" id="KW-1005">Bacterial flagellum biogenesis</keyword>
<dbReference type="EMBL" id="MLJW01002598">
    <property type="protein sequence ID" value="OIQ74179.1"/>
    <property type="molecule type" value="Genomic_DNA"/>
</dbReference>
<dbReference type="Pfam" id="PF05130">
    <property type="entry name" value="FlgN"/>
    <property type="match status" value="1"/>
</dbReference>
<evidence type="ECO:0000313" key="2">
    <source>
        <dbReference type="EMBL" id="OIQ74179.1"/>
    </source>
</evidence>
<dbReference type="GO" id="GO:0044780">
    <property type="term" value="P:bacterial-type flagellum assembly"/>
    <property type="evidence" value="ECO:0007669"/>
    <property type="project" value="InterPro"/>
</dbReference>
<name>A0A1J5Q9L5_9ZZZZ</name>